<accession>A0A2T8KPS7</accession>
<reference evidence="1" key="1">
    <citation type="submission" date="2018-04" db="EMBL/GenBank/DDBJ databases">
        <title>WGS assembly of Panicum hallii.</title>
        <authorList>
            <person name="Lovell J."/>
            <person name="Jenkins J."/>
            <person name="Lowry D."/>
            <person name="Mamidi S."/>
            <person name="Sreedasyam A."/>
            <person name="Weng X."/>
            <person name="Barry K."/>
            <person name="Bonette J."/>
            <person name="Campitelli B."/>
            <person name="Daum C."/>
            <person name="Gordon S."/>
            <person name="Gould B."/>
            <person name="Lipzen A."/>
            <person name="Macqueen A."/>
            <person name="Palacio-Mejia J."/>
            <person name="Plott C."/>
            <person name="Shakirov E."/>
            <person name="Shu S."/>
            <person name="Yoshinaga Y."/>
            <person name="Zane M."/>
            <person name="Rokhsar D."/>
            <person name="Grimwood J."/>
            <person name="Schmutz J."/>
            <person name="Juenger T."/>
        </authorList>
    </citation>
    <scope>NUCLEOTIDE SEQUENCE [LARGE SCALE GENOMIC DNA]</scope>
    <source>
        <strain evidence="1">FIL2</strain>
    </source>
</reference>
<evidence type="ECO:0008006" key="2">
    <source>
        <dbReference type="Google" id="ProtNLM"/>
    </source>
</evidence>
<dbReference type="Proteomes" id="UP000243499">
    <property type="component" value="Chromosome 2"/>
</dbReference>
<dbReference type="Gramene" id="PVH64166">
    <property type="protein sequence ID" value="PVH64166"/>
    <property type="gene ID" value="PAHAL_2G206800"/>
</dbReference>
<evidence type="ECO:0000313" key="1">
    <source>
        <dbReference type="EMBL" id="PVH64166.1"/>
    </source>
</evidence>
<protein>
    <recommendedName>
        <fullName evidence="2">Reverse transcriptase domain-containing protein</fullName>
    </recommendedName>
</protein>
<dbReference type="EMBL" id="CM008047">
    <property type="protein sequence ID" value="PVH64166.1"/>
    <property type="molecule type" value="Genomic_DNA"/>
</dbReference>
<name>A0A2T8KPS7_9POAL</name>
<sequence>MNDNIEDLTELRLWSLEKIKENKAKVARAYNKKVKPKEFKVGDLVWEVVLPLRTKDAAYGKWSPNWHGPYRVDQVLPENAYMLEELDGVKFPVAVNGQHLKKYFPSMWDDGK</sequence>
<gene>
    <name evidence="1" type="ORF">PAHAL_2G206800</name>
</gene>
<dbReference type="AlphaFoldDB" id="A0A2T8KPS7"/>
<organism evidence="1">
    <name type="scientific">Panicum hallii</name>
    <dbReference type="NCBI Taxonomy" id="206008"/>
    <lineage>
        <taxon>Eukaryota</taxon>
        <taxon>Viridiplantae</taxon>
        <taxon>Streptophyta</taxon>
        <taxon>Embryophyta</taxon>
        <taxon>Tracheophyta</taxon>
        <taxon>Spermatophyta</taxon>
        <taxon>Magnoliopsida</taxon>
        <taxon>Liliopsida</taxon>
        <taxon>Poales</taxon>
        <taxon>Poaceae</taxon>
        <taxon>PACMAD clade</taxon>
        <taxon>Panicoideae</taxon>
        <taxon>Panicodae</taxon>
        <taxon>Paniceae</taxon>
        <taxon>Panicinae</taxon>
        <taxon>Panicum</taxon>
        <taxon>Panicum sect. Panicum</taxon>
    </lineage>
</organism>
<proteinExistence type="predicted"/>